<proteinExistence type="predicted"/>
<keyword evidence="10" id="KW-1185">Reference proteome</keyword>
<feature type="domain" description="HORMA" evidence="6">
    <location>
        <begin position="47"/>
        <end position="231"/>
    </location>
</feature>
<dbReference type="EMBL" id="ML014150">
    <property type="protein sequence ID" value="RKP02176.1"/>
    <property type="molecule type" value="Genomic_DNA"/>
</dbReference>
<accession>A0A4P9WZP4</accession>
<evidence type="ECO:0000313" key="7">
    <source>
        <dbReference type="EMBL" id="RKO98142.1"/>
    </source>
</evidence>
<keyword evidence="3" id="KW-0158">Chromosome</keyword>
<dbReference type="PROSITE" id="PS50815">
    <property type="entry name" value="HORMA"/>
    <property type="match status" value="1"/>
</dbReference>
<evidence type="ECO:0000313" key="9">
    <source>
        <dbReference type="Proteomes" id="UP000268535"/>
    </source>
</evidence>
<dbReference type="Proteomes" id="UP000274922">
    <property type="component" value="Unassembled WGS sequence"/>
</dbReference>
<evidence type="ECO:0000256" key="1">
    <source>
        <dbReference type="ARBA" id="ARBA00004123"/>
    </source>
</evidence>
<dbReference type="SUPFAM" id="SSF56019">
    <property type="entry name" value="The spindle assembly checkpoint protein mad2"/>
    <property type="match status" value="1"/>
</dbReference>
<keyword evidence="7" id="KW-0238">DNA-binding</keyword>
<evidence type="ECO:0000259" key="6">
    <source>
        <dbReference type="PROSITE" id="PS50815"/>
    </source>
</evidence>
<evidence type="ECO:0000256" key="2">
    <source>
        <dbReference type="ARBA" id="ARBA00004286"/>
    </source>
</evidence>
<dbReference type="OrthoDB" id="1928087at2759"/>
<protein>
    <submittedName>
        <fullName evidence="7">DNA-binding protein</fullName>
    </submittedName>
</protein>
<evidence type="ECO:0000256" key="5">
    <source>
        <dbReference type="ARBA" id="ARBA00023254"/>
    </source>
</evidence>
<dbReference type="AlphaFoldDB" id="A0A4P9WZP4"/>
<reference evidence="8" key="2">
    <citation type="submission" date="2018-04" db="EMBL/GenBank/DDBJ databases">
        <title>Leveraging single-cell genomics to expand the Fungal Tree of Life.</title>
        <authorList>
            <consortium name="DOE Joint Genome Institute"/>
            <person name="Ahrendt S.R."/>
            <person name="Quandt C.A."/>
            <person name="Ciobanu D."/>
            <person name="Clum A."/>
            <person name="Salamov A."/>
            <person name="Andreopoulos B."/>
            <person name="Cheng J.-F."/>
            <person name="Woyke T."/>
            <person name="Pelin A."/>
            <person name="Henrissat B."/>
            <person name="Benny G.L."/>
            <person name="Smith M.E."/>
            <person name="James T.Y."/>
            <person name="Grigoriev I.V."/>
        </authorList>
    </citation>
    <scope>NUCLEOTIDE SEQUENCE</scope>
    <source>
        <strain evidence="8">ATCC 52028</strain>
    </source>
</reference>
<evidence type="ECO:0000313" key="8">
    <source>
        <dbReference type="EMBL" id="RKP02176.1"/>
    </source>
</evidence>
<evidence type="ECO:0000256" key="4">
    <source>
        <dbReference type="ARBA" id="ARBA00023242"/>
    </source>
</evidence>
<dbReference type="EMBL" id="ML009112">
    <property type="protein sequence ID" value="RKO98142.1"/>
    <property type="molecule type" value="Genomic_DNA"/>
</dbReference>
<dbReference type="GO" id="GO:0003677">
    <property type="term" value="F:DNA binding"/>
    <property type="evidence" value="ECO:0007669"/>
    <property type="project" value="UniProtKB-KW"/>
</dbReference>
<evidence type="ECO:0000256" key="3">
    <source>
        <dbReference type="ARBA" id="ARBA00022454"/>
    </source>
</evidence>
<dbReference type="STRING" id="1555241.A0A4P9WZP4"/>
<organism evidence="7 9">
    <name type="scientific">Caulochytrium protostelioides</name>
    <dbReference type="NCBI Taxonomy" id="1555241"/>
    <lineage>
        <taxon>Eukaryota</taxon>
        <taxon>Fungi</taxon>
        <taxon>Fungi incertae sedis</taxon>
        <taxon>Chytridiomycota</taxon>
        <taxon>Chytridiomycota incertae sedis</taxon>
        <taxon>Chytridiomycetes</taxon>
        <taxon>Caulochytriales</taxon>
        <taxon>Caulochytriaceae</taxon>
        <taxon>Caulochytrium</taxon>
    </lineage>
</organism>
<dbReference type="PANTHER" id="PTHR48225">
    <property type="entry name" value="HORMA DOMAIN-CONTAINING PROTEIN 1"/>
    <property type="match status" value="1"/>
</dbReference>
<name>A0A4P9WZP4_9FUNG</name>
<dbReference type="PANTHER" id="PTHR48225:SF7">
    <property type="entry name" value="MEIOSIS-SPECIFIC PROTEIN HOP1"/>
    <property type="match status" value="1"/>
</dbReference>
<keyword evidence="4" id="KW-0539">Nucleus</keyword>
<dbReference type="GO" id="GO:0005694">
    <property type="term" value="C:chromosome"/>
    <property type="evidence" value="ECO:0007669"/>
    <property type="project" value="UniProtKB-SubCell"/>
</dbReference>
<dbReference type="Proteomes" id="UP000268535">
    <property type="component" value="Unassembled WGS sequence"/>
</dbReference>
<dbReference type="InterPro" id="IPR003511">
    <property type="entry name" value="HORMA_dom"/>
</dbReference>
<comment type="subcellular location">
    <subcellularLocation>
        <location evidence="2">Chromosome</location>
    </subcellularLocation>
    <subcellularLocation>
        <location evidence="1">Nucleus</location>
    </subcellularLocation>
</comment>
<dbReference type="InterPro" id="IPR051294">
    <property type="entry name" value="HORMA_MeioticProgression"/>
</dbReference>
<gene>
    <name evidence="7" type="ORF">CAUPRSCDRAFT_5394</name>
    <name evidence="8" type="ORF">CXG81DRAFT_11092</name>
</gene>
<reference evidence="7" key="3">
    <citation type="submission" date="2018-08" db="EMBL/GenBank/DDBJ databases">
        <title>Leveraging single-cell genomics to expand the Fungal Tree of Life.</title>
        <authorList>
            <consortium name="DOE Joint Genome Institute"/>
            <person name="Ahrendt S.R."/>
            <person name="Quandt C.A."/>
            <person name="Ciobanu D."/>
            <person name="Clum A."/>
            <person name="Salamov A."/>
            <person name="Andreopoulos B."/>
            <person name="Cheng J.-F."/>
            <person name="Woyke T."/>
            <person name="Pelin A."/>
            <person name="Henrissat B."/>
            <person name="Reynolds N."/>
            <person name="Benny G.L."/>
            <person name="Smith M.E."/>
            <person name="James T.Y."/>
            <person name="Grigoriev I.V."/>
        </authorList>
    </citation>
    <scope>NUCLEOTIDE SEQUENCE</scope>
    <source>
        <strain evidence="7">ATCC 52028</strain>
    </source>
</reference>
<dbReference type="GO" id="GO:0005634">
    <property type="term" value="C:nucleus"/>
    <property type="evidence" value="ECO:0007669"/>
    <property type="project" value="UniProtKB-SubCell"/>
</dbReference>
<feature type="non-terminal residue" evidence="7">
    <location>
        <position position="231"/>
    </location>
</feature>
<dbReference type="GO" id="GO:0051321">
    <property type="term" value="P:meiotic cell cycle"/>
    <property type="evidence" value="ECO:0007669"/>
    <property type="project" value="UniProtKB-KW"/>
</dbReference>
<sequence>MTRLTWLLFLDVSNKLQRNAVATGSLKHKQKQAHTATNSLQELPTQQQSLNLVLHLMESTVGAIAYLRMLFDDASFVDVTVSSGDTESDGTVPRASGTTDRLLDWIELGCHDALQKGYLRRMVFAIYEDPSKPDEAIECYTFKFSYPSEGECAIHLTTTSAVVGQRGHAALPTKHAILRSTTEMLRRLLVLTQTLPPLPERVHLAMKLFYDEDRTPRDYEPPLFAARTPKP</sequence>
<dbReference type="Pfam" id="PF02301">
    <property type="entry name" value="HORMA"/>
    <property type="match status" value="1"/>
</dbReference>
<evidence type="ECO:0000313" key="10">
    <source>
        <dbReference type="Proteomes" id="UP000274922"/>
    </source>
</evidence>
<reference evidence="9 10" key="1">
    <citation type="journal article" date="2018" name="Nat. Microbiol.">
        <title>Leveraging single-cell genomics to expand the fungal tree of life.</title>
        <authorList>
            <person name="Ahrendt S.R."/>
            <person name="Quandt C.A."/>
            <person name="Ciobanu D."/>
            <person name="Clum A."/>
            <person name="Salamov A."/>
            <person name="Andreopoulos B."/>
            <person name="Cheng J.F."/>
            <person name="Woyke T."/>
            <person name="Pelin A."/>
            <person name="Henrissat B."/>
            <person name="Reynolds N.K."/>
            <person name="Benny G.L."/>
            <person name="Smith M.E."/>
            <person name="James T.Y."/>
            <person name="Grigoriev I.V."/>
        </authorList>
    </citation>
    <scope>NUCLEOTIDE SEQUENCE [LARGE SCALE GENOMIC DNA]</scope>
    <source>
        <strain evidence="9 10">ATCC 52028</strain>
    </source>
</reference>
<keyword evidence="5" id="KW-0469">Meiosis</keyword>
<dbReference type="InterPro" id="IPR036570">
    <property type="entry name" value="HORMA_dom_sf"/>
</dbReference>
<dbReference type="Gene3D" id="3.30.900.10">
    <property type="entry name" value="HORMA domain"/>
    <property type="match status" value="1"/>
</dbReference>